<feature type="transmembrane region" description="Helical" evidence="1">
    <location>
        <begin position="63"/>
        <end position="80"/>
    </location>
</feature>
<name>A0ABD3PZT4_9STRA</name>
<gene>
    <name evidence="2" type="ORF">HJC23_000779</name>
</gene>
<evidence type="ECO:0000256" key="1">
    <source>
        <dbReference type="SAM" id="Phobius"/>
    </source>
</evidence>
<evidence type="ECO:0000313" key="2">
    <source>
        <dbReference type="EMBL" id="KAL3793237.1"/>
    </source>
</evidence>
<proteinExistence type="predicted"/>
<feature type="transmembrane region" description="Helical" evidence="1">
    <location>
        <begin position="276"/>
        <end position="295"/>
    </location>
</feature>
<feature type="transmembrane region" description="Helical" evidence="1">
    <location>
        <begin position="180"/>
        <end position="202"/>
    </location>
</feature>
<feature type="transmembrane region" description="Helical" evidence="1">
    <location>
        <begin position="86"/>
        <end position="104"/>
    </location>
</feature>
<dbReference type="AlphaFoldDB" id="A0ABD3PZT4"/>
<evidence type="ECO:0000313" key="3">
    <source>
        <dbReference type="Proteomes" id="UP001516023"/>
    </source>
</evidence>
<feature type="transmembrane region" description="Helical" evidence="1">
    <location>
        <begin position="116"/>
        <end position="140"/>
    </location>
</feature>
<dbReference type="Pfam" id="PF05684">
    <property type="entry name" value="DUF819"/>
    <property type="match status" value="1"/>
</dbReference>
<keyword evidence="1" id="KW-0812">Transmembrane</keyword>
<accession>A0ABD3PZT4</accession>
<dbReference type="PANTHER" id="PTHR34289">
    <property type="entry name" value="PROTEIN, PUTATIVE (DUF819)-RELATED"/>
    <property type="match status" value="1"/>
</dbReference>
<feature type="transmembrane region" description="Helical" evidence="1">
    <location>
        <begin position="249"/>
        <end position="270"/>
    </location>
</feature>
<organism evidence="2 3">
    <name type="scientific">Cyclotella cryptica</name>
    <dbReference type="NCBI Taxonomy" id="29204"/>
    <lineage>
        <taxon>Eukaryota</taxon>
        <taxon>Sar</taxon>
        <taxon>Stramenopiles</taxon>
        <taxon>Ochrophyta</taxon>
        <taxon>Bacillariophyta</taxon>
        <taxon>Coscinodiscophyceae</taxon>
        <taxon>Thalassiosirophycidae</taxon>
        <taxon>Stephanodiscales</taxon>
        <taxon>Stephanodiscaceae</taxon>
        <taxon>Cyclotella</taxon>
    </lineage>
</organism>
<feature type="transmembrane region" description="Helical" evidence="1">
    <location>
        <begin position="307"/>
        <end position="327"/>
    </location>
</feature>
<protein>
    <recommendedName>
        <fullName evidence="4">DUF819 protein</fullName>
    </recommendedName>
</protein>
<evidence type="ECO:0008006" key="4">
    <source>
        <dbReference type="Google" id="ProtNLM"/>
    </source>
</evidence>
<keyword evidence="1" id="KW-0472">Membrane</keyword>
<sequence>MFRSIKRKAARVAMISPAASAVMSKTIASLHTDNSFILTILTIVSACGIAMEQQTTLGKALSAPLVTMLISLCLANVGFIPFSSPVYGLVNRVLVPLAVPLFLFDSDLKRVVRDAGSLLVAFLIGAVSTIAGTLGSFALIPMKSLGDQGWKVASALAARHIGGAINFVAVADTLNIDGGVVSAAIAADNVVVALYFAFLFYLATPGTNNDSSDAELTSNIGKAGDTIPLGEEIVIPNGKNPQPITTSTIAYSMATASCLVTVGTMLTQAICPSLSSLVLTSLLTVASATIFPNWFQRLRSSGTAVGILFLQLFFAASGAAGSLVLVLRQAPSLIAFSALQLAIHFVVLVGMGKLCGMNSNELYLASNANVGGPTTAAAMAQAKEWQRLVLPALLVGVLGYAMATAVALTLGPLLIHLAAR</sequence>
<dbReference type="Proteomes" id="UP001516023">
    <property type="component" value="Unassembled WGS sequence"/>
</dbReference>
<feature type="transmembrane region" description="Helical" evidence="1">
    <location>
        <begin position="333"/>
        <end position="351"/>
    </location>
</feature>
<comment type="caution">
    <text evidence="2">The sequence shown here is derived from an EMBL/GenBank/DDBJ whole genome shotgun (WGS) entry which is preliminary data.</text>
</comment>
<feature type="transmembrane region" description="Helical" evidence="1">
    <location>
        <begin position="388"/>
        <end position="415"/>
    </location>
</feature>
<dbReference type="PANTHER" id="PTHR34289:SF8">
    <property type="entry name" value="DUF819 DOMAIN-CONTAINING PROTEIN"/>
    <property type="match status" value="1"/>
</dbReference>
<dbReference type="EMBL" id="JABMIG020000093">
    <property type="protein sequence ID" value="KAL3793237.1"/>
    <property type="molecule type" value="Genomic_DNA"/>
</dbReference>
<keyword evidence="1" id="KW-1133">Transmembrane helix</keyword>
<reference evidence="2 3" key="1">
    <citation type="journal article" date="2020" name="G3 (Bethesda)">
        <title>Improved Reference Genome for Cyclotella cryptica CCMP332, a Model for Cell Wall Morphogenesis, Salinity Adaptation, and Lipid Production in Diatoms (Bacillariophyta).</title>
        <authorList>
            <person name="Roberts W.R."/>
            <person name="Downey K.M."/>
            <person name="Ruck E.C."/>
            <person name="Traller J.C."/>
            <person name="Alverson A.J."/>
        </authorList>
    </citation>
    <scope>NUCLEOTIDE SEQUENCE [LARGE SCALE GENOMIC DNA]</scope>
    <source>
        <strain evidence="2 3">CCMP332</strain>
    </source>
</reference>
<dbReference type="InterPro" id="IPR008537">
    <property type="entry name" value="DUF819"/>
</dbReference>
<keyword evidence="3" id="KW-1185">Reference proteome</keyword>